<comment type="caution">
    <text evidence="1">The sequence shown here is derived from an EMBL/GenBank/DDBJ whole genome shotgun (WGS) entry which is preliminary data.</text>
</comment>
<accession>A0A9P1I7H3</accession>
<name>A0A9P1I7H3_9PELO</name>
<dbReference type="EMBL" id="CANHGI010000001">
    <property type="protein sequence ID" value="CAI5439466.1"/>
    <property type="molecule type" value="Genomic_DNA"/>
</dbReference>
<sequence length="100" mass="11795">MNIVTNNFEKLQSTISRFAESRKNHDFHNLPPISSHSSSFFLETSHRIQQSWRIRGGYQLQRNDFTYQTIISHPHNHTRGSSNYYIFICLINIVSEIKIV</sequence>
<protein>
    <submittedName>
        <fullName evidence="1">Uncharacterized protein</fullName>
    </submittedName>
</protein>
<evidence type="ECO:0000313" key="1">
    <source>
        <dbReference type="EMBL" id="CAI5439466.1"/>
    </source>
</evidence>
<organism evidence="1 2">
    <name type="scientific">Caenorhabditis angaria</name>
    <dbReference type="NCBI Taxonomy" id="860376"/>
    <lineage>
        <taxon>Eukaryota</taxon>
        <taxon>Metazoa</taxon>
        <taxon>Ecdysozoa</taxon>
        <taxon>Nematoda</taxon>
        <taxon>Chromadorea</taxon>
        <taxon>Rhabditida</taxon>
        <taxon>Rhabditina</taxon>
        <taxon>Rhabditomorpha</taxon>
        <taxon>Rhabditoidea</taxon>
        <taxon>Rhabditidae</taxon>
        <taxon>Peloderinae</taxon>
        <taxon>Caenorhabditis</taxon>
    </lineage>
</organism>
<gene>
    <name evidence="1" type="ORF">CAMP_LOCUS2103</name>
</gene>
<evidence type="ECO:0000313" key="2">
    <source>
        <dbReference type="Proteomes" id="UP001152747"/>
    </source>
</evidence>
<keyword evidence="2" id="KW-1185">Reference proteome</keyword>
<dbReference type="Proteomes" id="UP001152747">
    <property type="component" value="Unassembled WGS sequence"/>
</dbReference>
<reference evidence="1" key="1">
    <citation type="submission" date="2022-11" db="EMBL/GenBank/DDBJ databases">
        <authorList>
            <person name="Kikuchi T."/>
        </authorList>
    </citation>
    <scope>NUCLEOTIDE SEQUENCE</scope>
    <source>
        <strain evidence="1">PS1010</strain>
    </source>
</reference>
<proteinExistence type="predicted"/>
<dbReference type="AlphaFoldDB" id="A0A9P1I7H3"/>